<evidence type="ECO:0000256" key="2">
    <source>
        <dbReference type="ARBA" id="ARBA00022448"/>
    </source>
</evidence>
<organism evidence="13 14">
    <name type="scientific">Dyella tabacisoli</name>
    <dbReference type="NCBI Taxonomy" id="2282381"/>
    <lineage>
        <taxon>Bacteria</taxon>
        <taxon>Pseudomonadati</taxon>
        <taxon>Pseudomonadota</taxon>
        <taxon>Gammaproteobacteria</taxon>
        <taxon>Lysobacterales</taxon>
        <taxon>Rhodanobacteraceae</taxon>
        <taxon>Dyella</taxon>
    </lineage>
</organism>
<dbReference type="EMBL" id="QQAH01000019">
    <property type="protein sequence ID" value="RDD80251.1"/>
    <property type="molecule type" value="Genomic_DNA"/>
</dbReference>
<feature type="domain" description="TonB-dependent receptor plug" evidence="12">
    <location>
        <begin position="59"/>
        <end position="175"/>
    </location>
</feature>
<dbReference type="PANTHER" id="PTHR47234:SF2">
    <property type="entry name" value="TONB-DEPENDENT RECEPTOR"/>
    <property type="match status" value="1"/>
</dbReference>
<gene>
    <name evidence="13" type="ORF">DVJ77_18265</name>
</gene>
<evidence type="ECO:0000313" key="13">
    <source>
        <dbReference type="EMBL" id="RDD80251.1"/>
    </source>
</evidence>
<name>A0A369UI56_9GAMM</name>
<keyword evidence="6 8" id="KW-0472">Membrane</keyword>
<keyword evidence="2 8" id="KW-0813">Transport</keyword>
<evidence type="ECO:0000256" key="5">
    <source>
        <dbReference type="ARBA" id="ARBA00023077"/>
    </source>
</evidence>
<keyword evidence="3 8" id="KW-1134">Transmembrane beta strand</keyword>
<sequence length="934" mass="98771">MKRNKLALIIAGLLLAPVTNVAFAQSTPAQSSETPAPQQAKQLQTITVTGSAIPRVDVETPSPVTVITAAQIQRSGLTTVADVVRSISADNSGSIPNSFTAGFAAGAAGVALRGLTVNSTLVLIDGHRSATYAVSDDGIRNFVDLNTIPLAAIDRIEVLKDGASSLYGADAIAGVVNVILKSNYHGVEGTADIGTSQHGGGFTRKATLLAGGGDLQTDHYNAYIGVQYQKDNPINNRQRGFPFNTNNLSSIHGPNSIGGQPSQNNGSIYGTVTPGTLDPNGSGNFVNGVLPVPGAVSQVLAPFGCGPKGTLVTNDPANPGSYCSENYVSQYGQIQPAMEQGGLYGRFTVKLNDTTTAYMSASYFEAKTRVIAAPAQIQTSTPNNTNGIALPPGNPYNPFGGAGQYALINYAFGDIPGGTNLDNHSARMVGGVNGSFMDWNWDATVVINHTWLNTNRYGALNYSALVNAISSGTYNFLNPGANSAAARAAIAPDYRKTSTSDLDSLDLGANRQLWELPGGNAGLAIGAQFRHEAQDDPFLNPGNMTQGFGNAITRGTRNVSAAYFEFNAPLLQSLEVDLSGRFDHYTDIGNGFNPKVGFKYKPFDWVALRGTYSKGIRAPSFSENGSSSSTGFTTEQITDAAFLAAHNNNGYTQPYGIALGTVANKNIKPEKSTNYTLGIVLQPTSWLSASVDYYNIKKKNVIVPGQTGPALANYFAGLPNPPGVTVIPDLPDPAFPNALPRPAEIDTAFVNAAQQKTTGLDVDIQAHFDFANNIHYISELSGTQIFSWSLTLPDGTRQQFVGTHGPYILSSGAGTPRTRGSWANTIMWGPATITGTLYHTSGMRNIGLDQDPTGGCLSTLPRSRPCLIGSFTYFDLTGSYAINDHITITGSIMNAFDKKPPLDQADYAGNNYNPTWAQSGIVGRFYNLGVKVKL</sequence>
<evidence type="ECO:0000259" key="12">
    <source>
        <dbReference type="Pfam" id="PF07715"/>
    </source>
</evidence>
<evidence type="ECO:0000256" key="8">
    <source>
        <dbReference type="PROSITE-ProRule" id="PRU01360"/>
    </source>
</evidence>
<keyword evidence="7 8" id="KW-0998">Cell outer membrane</keyword>
<comment type="caution">
    <text evidence="13">The sequence shown here is derived from an EMBL/GenBank/DDBJ whole genome shotgun (WGS) entry which is preliminary data.</text>
</comment>
<dbReference type="SUPFAM" id="SSF56935">
    <property type="entry name" value="Porins"/>
    <property type="match status" value="1"/>
</dbReference>
<dbReference type="OrthoDB" id="6276154at2"/>
<dbReference type="Pfam" id="PF07715">
    <property type="entry name" value="Plug"/>
    <property type="match status" value="1"/>
</dbReference>
<keyword evidence="14" id="KW-1185">Reference proteome</keyword>
<dbReference type="RefSeq" id="WP_114846957.1">
    <property type="nucleotide sequence ID" value="NZ_JBHSPE010000012.1"/>
</dbReference>
<feature type="domain" description="TonB-dependent receptor-like beta-barrel" evidence="11">
    <location>
        <begin position="394"/>
        <end position="894"/>
    </location>
</feature>
<evidence type="ECO:0000256" key="6">
    <source>
        <dbReference type="ARBA" id="ARBA00023136"/>
    </source>
</evidence>
<dbReference type="PANTHER" id="PTHR47234">
    <property type="match status" value="1"/>
</dbReference>
<keyword evidence="5 9" id="KW-0798">TonB box</keyword>
<dbReference type="InterPro" id="IPR012910">
    <property type="entry name" value="Plug_dom"/>
</dbReference>
<protein>
    <submittedName>
        <fullName evidence="13">TonB-dependent receptor</fullName>
    </submittedName>
</protein>
<dbReference type="InterPro" id="IPR000531">
    <property type="entry name" value="Beta-barrel_TonB"/>
</dbReference>
<comment type="subcellular location">
    <subcellularLocation>
        <location evidence="1 8">Cell outer membrane</location>
        <topology evidence="1 8">Multi-pass membrane protein</topology>
    </subcellularLocation>
</comment>
<comment type="similarity">
    <text evidence="8 9">Belongs to the TonB-dependent receptor family.</text>
</comment>
<evidence type="ECO:0000256" key="10">
    <source>
        <dbReference type="SAM" id="SignalP"/>
    </source>
</evidence>
<evidence type="ECO:0000256" key="3">
    <source>
        <dbReference type="ARBA" id="ARBA00022452"/>
    </source>
</evidence>
<dbReference type="Proteomes" id="UP000253782">
    <property type="component" value="Unassembled WGS sequence"/>
</dbReference>
<dbReference type="Gene3D" id="2.40.170.20">
    <property type="entry name" value="TonB-dependent receptor, beta-barrel domain"/>
    <property type="match status" value="1"/>
</dbReference>
<dbReference type="Pfam" id="PF00593">
    <property type="entry name" value="TonB_dep_Rec_b-barrel"/>
    <property type="match status" value="1"/>
</dbReference>
<feature type="signal peptide" evidence="10">
    <location>
        <begin position="1"/>
        <end position="24"/>
    </location>
</feature>
<dbReference type="InterPro" id="IPR037066">
    <property type="entry name" value="Plug_dom_sf"/>
</dbReference>
<evidence type="ECO:0000256" key="1">
    <source>
        <dbReference type="ARBA" id="ARBA00004571"/>
    </source>
</evidence>
<dbReference type="InterPro" id="IPR036942">
    <property type="entry name" value="Beta-barrel_TonB_sf"/>
</dbReference>
<keyword evidence="10" id="KW-0732">Signal</keyword>
<dbReference type="PROSITE" id="PS52016">
    <property type="entry name" value="TONB_DEPENDENT_REC_3"/>
    <property type="match status" value="1"/>
</dbReference>
<dbReference type="AlphaFoldDB" id="A0A369UI56"/>
<feature type="chain" id="PRO_5016571331" evidence="10">
    <location>
        <begin position="25"/>
        <end position="934"/>
    </location>
</feature>
<keyword evidence="13" id="KW-0675">Receptor</keyword>
<evidence type="ECO:0000256" key="9">
    <source>
        <dbReference type="RuleBase" id="RU003357"/>
    </source>
</evidence>
<dbReference type="Gene3D" id="2.170.130.10">
    <property type="entry name" value="TonB-dependent receptor, plug domain"/>
    <property type="match status" value="1"/>
</dbReference>
<evidence type="ECO:0000256" key="4">
    <source>
        <dbReference type="ARBA" id="ARBA00022692"/>
    </source>
</evidence>
<evidence type="ECO:0000313" key="14">
    <source>
        <dbReference type="Proteomes" id="UP000253782"/>
    </source>
</evidence>
<reference evidence="13 14" key="1">
    <citation type="submission" date="2018-07" db="EMBL/GenBank/DDBJ databases">
        <title>Dyella tabacisoli L4-6T, whole genome shotgun sequence.</title>
        <authorList>
            <person name="Zhou X.-K."/>
            <person name="Li W.-J."/>
            <person name="Duan Y.-Q."/>
        </authorList>
    </citation>
    <scope>NUCLEOTIDE SEQUENCE [LARGE SCALE GENOMIC DNA]</scope>
    <source>
        <strain evidence="13 14">L4-6</strain>
    </source>
</reference>
<dbReference type="InterPro" id="IPR039426">
    <property type="entry name" value="TonB-dep_rcpt-like"/>
</dbReference>
<evidence type="ECO:0000259" key="11">
    <source>
        <dbReference type="Pfam" id="PF00593"/>
    </source>
</evidence>
<keyword evidence="4 8" id="KW-0812">Transmembrane</keyword>
<dbReference type="GO" id="GO:0009279">
    <property type="term" value="C:cell outer membrane"/>
    <property type="evidence" value="ECO:0007669"/>
    <property type="project" value="UniProtKB-SubCell"/>
</dbReference>
<proteinExistence type="inferred from homology"/>
<evidence type="ECO:0000256" key="7">
    <source>
        <dbReference type="ARBA" id="ARBA00023237"/>
    </source>
</evidence>
<accession>A0A369UI56</accession>